<dbReference type="InterPro" id="IPR017853">
    <property type="entry name" value="GH"/>
</dbReference>
<dbReference type="eggNOG" id="COG3525">
    <property type="taxonomic scope" value="Bacteria"/>
</dbReference>
<dbReference type="HOGENOM" id="CLU_001501_5_0_5"/>
<dbReference type="GO" id="GO:1901135">
    <property type="term" value="P:carbohydrate derivative metabolic process"/>
    <property type="evidence" value="ECO:0007669"/>
    <property type="project" value="UniProtKB-ARBA"/>
</dbReference>
<dbReference type="Gene3D" id="3.20.20.80">
    <property type="entry name" value="Glycosidases"/>
    <property type="match status" value="1"/>
</dbReference>
<keyword evidence="2 3" id="KW-0326">Glycosidase</keyword>
<dbReference type="GO" id="GO:0015929">
    <property type="term" value="F:hexosaminidase activity"/>
    <property type="evidence" value="ECO:0007669"/>
    <property type="project" value="UniProtKB-ARBA"/>
</dbReference>
<dbReference type="PANTHER" id="PTHR13170">
    <property type="entry name" value="O-GLCNACASE"/>
    <property type="match status" value="1"/>
</dbReference>
<dbReference type="KEGG" id="pla:Plav_1649"/>
<evidence type="ECO:0000256" key="3">
    <source>
        <dbReference type="PROSITE-ProRule" id="PRU01353"/>
    </source>
</evidence>
<evidence type="ECO:0000313" key="5">
    <source>
        <dbReference type="EMBL" id="ABS63268.1"/>
    </source>
</evidence>
<name>A7HTN5_PARL1</name>
<keyword evidence="6" id="KW-1185">Reference proteome</keyword>
<proteinExistence type="inferred from homology"/>
<keyword evidence="1 3" id="KW-0378">Hydrolase</keyword>
<evidence type="ECO:0000256" key="2">
    <source>
        <dbReference type="ARBA" id="ARBA00023295"/>
    </source>
</evidence>
<dbReference type="PANTHER" id="PTHR13170:SF16">
    <property type="entry name" value="PROTEIN O-GLCNACASE"/>
    <property type="match status" value="1"/>
</dbReference>
<reference evidence="5 6" key="1">
    <citation type="journal article" date="2011" name="Stand. Genomic Sci.">
        <title>Complete genome sequence of Parvibaculum lavamentivorans type strain (DS-1(T)).</title>
        <authorList>
            <person name="Schleheck D."/>
            <person name="Weiss M."/>
            <person name="Pitluck S."/>
            <person name="Bruce D."/>
            <person name="Land M.L."/>
            <person name="Han S."/>
            <person name="Saunders E."/>
            <person name="Tapia R."/>
            <person name="Detter C."/>
            <person name="Brettin T."/>
            <person name="Han J."/>
            <person name="Woyke T."/>
            <person name="Goodwin L."/>
            <person name="Pennacchio L."/>
            <person name="Nolan M."/>
            <person name="Cook A.M."/>
            <person name="Kjelleberg S."/>
            <person name="Thomas T."/>
        </authorList>
    </citation>
    <scope>NUCLEOTIDE SEQUENCE [LARGE SCALE GENOMIC DNA]</scope>
    <source>
        <strain evidence="6">DS-1 / DSM 13023 / NCIMB 13966</strain>
    </source>
</reference>
<dbReference type="OrthoDB" id="9760892at2"/>
<comment type="similarity">
    <text evidence="3">Belongs to the glycosyl hydrolase 84 family.</text>
</comment>
<dbReference type="SUPFAM" id="SSF51445">
    <property type="entry name" value="(Trans)glycosidases"/>
    <property type="match status" value="1"/>
</dbReference>
<sequence>MTPELGTIEGFYGLPWDWDAKAAHVAALAPQGYSFYLYAPKADAFLRRRWTELHPMDEAERLAALAGHCRAHGVRFGIGLSPYELYLNFDTAARETLIRKLENLDAIGINDLAILFDDMRGDLPQLAEKQIEIVDCVAAHTKADRLIVCPSYYSDDPVLDRVFGERPAGYLEELGTTLDPAIDIFWTGPRVCSKEMSVEHLERVTETLRRKPFIWDNYPVNDGQRMSPFLHLRGFTGRAAATGAHVAAHGVNPASQPMLSRIPMLTLTALYRDGASYDAETAFDAAANEVAGAPLARMIGDDLTLFQDKGIDALTETETAALRNRYAAVDHPCAREIVLWLDGHWRITNEIVETQ</sequence>
<accession>A7HTN5</accession>
<dbReference type="Pfam" id="PF07555">
    <property type="entry name" value="NAGidase"/>
    <property type="match status" value="1"/>
</dbReference>
<feature type="active site" description="Proton donor" evidence="3">
    <location>
        <position position="118"/>
    </location>
</feature>
<dbReference type="Proteomes" id="UP000006377">
    <property type="component" value="Chromosome"/>
</dbReference>
<gene>
    <name evidence="5" type="ordered locus">Plav_1649</name>
</gene>
<dbReference type="STRING" id="402881.Plav_1649"/>
<organism evidence="5 6">
    <name type="scientific">Parvibaculum lavamentivorans (strain DS-1 / DSM 13023 / NCIMB 13966)</name>
    <dbReference type="NCBI Taxonomy" id="402881"/>
    <lineage>
        <taxon>Bacteria</taxon>
        <taxon>Pseudomonadati</taxon>
        <taxon>Pseudomonadota</taxon>
        <taxon>Alphaproteobacteria</taxon>
        <taxon>Hyphomicrobiales</taxon>
        <taxon>Parvibaculaceae</taxon>
        <taxon>Parvibaculum</taxon>
    </lineage>
</organism>
<dbReference type="EMBL" id="CP000774">
    <property type="protein sequence ID" value="ABS63268.1"/>
    <property type="molecule type" value="Genomic_DNA"/>
</dbReference>
<dbReference type="CAZy" id="GH84">
    <property type="family name" value="Glycoside Hydrolase Family 84"/>
</dbReference>
<dbReference type="InterPro" id="IPR051822">
    <property type="entry name" value="Glycosyl_Hydrolase_84"/>
</dbReference>
<dbReference type="RefSeq" id="WP_012110559.1">
    <property type="nucleotide sequence ID" value="NC_009719.1"/>
</dbReference>
<dbReference type="AlphaFoldDB" id="A7HTN5"/>
<evidence type="ECO:0000259" key="4">
    <source>
        <dbReference type="PROSITE" id="PS52009"/>
    </source>
</evidence>
<dbReference type="PROSITE" id="PS52009">
    <property type="entry name" value="GH84"/>
    <property type="match status" value="1"/>
</dbReference>
<dbReference type="InterPro" id="IPR011496">
    <property type="entry name" value="O-GlcNAcase_cat"/>
</dbReference>
<evidence type="ECO:0000256" key="1">
    <source>
        <dbReference type="ARBA" id="ARBA00022801"/>
    </source>
</evidence>
<evidence type="ECO:0000313" key="6">
    <source>
        <dbReference type="Proteomes" id="UP000006377"/>
    </source>
</evidence>
<feature type="domain" description="GH84" evidence="4">
    <location>
        <begin position="3"/>
        <end position="275"/>
    </location>
</feature>
<protein>
    <submittedName>
        <fullName evidence="5">Hyaluronidase</fullName>
    </submittedName>
</protein>